<feature type="compositionally biased region" description="Basic and acidic residues" evidence="1">
    <location>
        <begin position="22"/>
        <end position="32"/>
    </location>
</feature>
<accession>M5G1V6</accession>
<feature type="compositionally biased region" description="Low complexity" evidence="1">
    <location>
        <begin position="93"/>
        <end position="103"/>
    </location>
</feature>
<keyword evidence="3" id="KW-1185">Reference proteome</keyword>
<name>M5G1V6_DACPD</name>
<gene>
    <name evidence="2" type="ORF">DACRYDRAFT_119383</name>
</gene>
<dbReference type="Proteomes" id="UP000030653">
    <property type="component" value="Unassembled WGS sequence"/>
</dbReference>
<reference evidence="2 3" key="1">
    <citation type="journal article" date="2012" name="Science">
        <title>The Paleozoic origin of enzymatic lignin decomposition reconstructed from 31 fungal genomes.</title>
        <authorList>
            <person name="Floudas D."/>
            <person name="Binder M."/>
            <person name="Riley R."/>
            <person name="Barry K."/>
            <person name="Blanchette R.A."/>
            <person name="Henrissat B."/>
            <person name="Martinez A.T."/>
            <person name="Otillar R."/>
            <person name="Spatafora J.W."/>
            <person name="Yadav J.S."/>
            <person name="Aerts A."/>
            <person name="Benoit I."/>
            <person name="Boyd A."/>
            <person name="Carlson A."/>
            <person name="Copeland A."/>
            <person name="Coutinho P.M."/>
            <person name="de Vries R.P."/>
            <person name="Ferreira P."/>
            <person name="Findley K."/>
            <person name="Foster B."/>
            <person name="Gaskell J."/>
            <person name="Glotzer D."/>
            <person name="Gorecki P."/>
            <person name="Heitman J."/>
            <person name="Hesse C."/>
            <person name="Hori C."/>
            <person name="Igarashi K."/>
            <person name="Jurgens J.A."/>
            <person name="Kallen N."/>
            <person name="Kersten P."/>
            <person name="Kohler A."/>
            <person name="Kuees U."/>
            <person name="Kumar T.K.A."/>
            <person name="Kuo A."/>
            <person name="LaButti K."/>
            <person name="Larrondo L.F."/>
            <person name="Lindquist E."/>
            <person name="Ling A."/>
            <person name="Lombard V."/>
            <person name="Lucas S."/>
            <person name="Lundell T."/>
            <person name="Martin R."/>
            <person name="McLaughlin D.J."/>
            <person name="Morgenstern I."/>
            <person name="Morin E."/>
            <person name="Murat C."/>
            <person name="Nagy L.G."/>
            <person name="Nolan M."/>
            <person name="Ohm R.A."/>
            <person name="Patyshakuliyeva A."/>
            <person name="Rokas A."/>
            <person name="Ruiz-Duenas F.J."/>
            <person name="Sabat G."/>
            <person name="Salamov A."/>
            <person name="Samejima M."/>
            <person name="Schmutz J."/>
            <person name="Slot J.C."/>
            <person name="St John F."/>
            <person name="Stenlid J."/>
            <person name="Sun H."/>
            <person name="Sun S."/>
            <person name="Syed K."/>
            <person name="Tsang A."/>
            <person name="Wiebenga A."/>
            <person name="Young D."/>
            <person name="Pisabarro A."/>
            <person name="Eastwood D.C."/>
            <person name="Martin F."/>
            <person name="Cullen D."/>
            <person name="Grigoriev I.V."/>
            <person name="Hibbett D.S."/>
        </authorList>
    </citation>
    <scope>NUCLEOTIDE SEQUENCE [LARGE SCALE GENOMIC DNA]</scope>
    <source>
        <strain evidence="2 3">DJM-731 SS1</strain>
    </source>
</reference>
<evidence type="ECO:0000313" key="3">
    <source>
        <dbReference type="Proteomes" id="UP000030653"/>
    </source>
</evidence>
<dbReference type="RefSeq" id="XP_040624625.1">
    <property type="nucleotide sequence ID" value="XM_040770777.1"/>
</dbReference>
<organism evidence="2 3">
    <name type="scientific">Dacryopinax primogenitus (strain DJM 731)</name>
    <name type="common">Brown rot fungus</name>
    <dbReference type="NCBI Taxonomy" id="1858805"/>
    <lineage>
        <taxon>Eukaryota</taxon>
        <taxon>Fungi</taxon>
        <taxon>Dikarya</taxon>
        <taxon>Basidiomycota</taxon>
        <taxon>Agaricomycotina</taxon>
        <taxon>Dacrymycetes</taxon>
        <taxon>Dacrymycetales</taxon>
        <taxon>Dacrymycetaceae</taxon>
        <taxon>Dacryopinax</taxon>
    </lineage>
</organism>
<feature type="compositionally biased region" description="Polar residues" evidence="1">
    <location>
        <begin position="1"/>
        <end position="10"/>
    </location>
</feature>
<proteinExistence type="predicted"/>
<dbReference type="EMBL" id="JH795876">
    <property type="protein sequence ID" value="EJT97727.1"/>
    <property type="molecule type" value="Genomic_DNA"/>
</dbReference>
<dbReference type="HOGENOM" id="CLU_1390186_0_0_1"/>
<dbReference type="GeneID" id="63685839"/>
<sequence>MSPFTFSAGTITPHRLRKRSTSPKEPRQRVRQSETPSGIPRLRRQESTPSIERVDTSSPTKTTRAQTPVSTRVKRPSTAPCQPPSSQQPEAADSLLSPSTSLPTFDTLDSATLSQLEQLSLELLALTASTASTPPRRKNILTRSPRLDNIVEVDTPQSDRGGVVMHGTPCAMETRTAEDVWREVGRLGRELKELAW</sequence>
<dbReference type="AlphaFoldDB" id="M5G1V6"/>
<feature type="compositionally biased region" description="Polar residues" evidence="1">
    <location>
        <begin position="56"/>
        <end position="70"/>
    </location>
</feature>
<dbReference type="OrthoDB" id="3365607at2759"/>
<protein>
    <submittedName>
        <fullName evidence="2">Uncharacterized protein</fullName>
    </submittedName>
</protein>
<evidence type="ECO:0000313" key="2">
    <source>
        <dbReference type="EMBL" id="EJT97727.1"/>
    </source>
</evidence>
<feature type="region of interest" description="Disordered" evidence="1">
    <location>
        <begin position="1"/>
        <end position="103"/>
    </location>
</feature>
<evidence type="ECO:0000256" key="1">
    <source>
        <dbReference type="SAM" id="MobiDB-lite"/>
    </source>
</evidence>